<dbReference type="AlphaFoldDB" id="A0A6N2LUX9"/>
<evidence type="ECO:0000313" key="1">
    <source>
        <dbReference type="EMBL" id="VFU45225.1"/>
    </source>
</evidence>
<reference evidence="1" key="1">
    <citation type="submission" date="2019-03" db="EMBL/GenBank/DDBJ databases">
        <authorList>
            <person name="Mank J."/>
            <person name="Almeida P."/>
        </authorList>
    </citation>
    <scope>NUCLEOTIDE SEQUENCE</scope>
    <source>
        <strain evidence="1">78183</strain>
    </source>
</reference>
<organism evidence="1">
    <name type="scientific">Salix viminalis</name>
    <name type="common">Common osier</name>
    <name type="synonym">Basket willow</name>
    <dbReference type="NCBI Taxonomy" id="40686"/>
    <lineage>
        <taxon>Eukaryota</taxon>
        <taxon>Viridiplantae</taxon>
        <taxon>Streptophyta</taxon>
        <taxon>Embryophyta</taxon>
        <taxon>Tracheophyta</taxon>
        <taxon>Spermatophyta</taxon>
        <taxon>Magnoliopsida</taxon>
        <taxon>eudicotyledons</taxon>
        <taxon>Gunneridae</taxon>
        <taxon>Pentapetalae</taxon>
        <taxon>rosids</taxon>
        <taxon>fabids</taxon>
        <taxon>Malpighiales</taxon>
        <taxon>Salicaceae</taxon>
        <taxon>Saliceae</taxon>
        <taxon>Salix</taxon>
    </lineage>
</organism>
<protein>
    <submittedName>
        <fullName evidence="1">Uncharacterized protein</fullName>
    </submittedName>
</protein>
<dbReference type="EMBL" id="CAADRP010001619">
    <property type="protein sequence ID" value="VFU45225.1"/>
    <property type="molecule type" value="Genomic_DNA"/>
</dbReference>
<sequence>MNLTSVFTPPRKVFNNWCWACT</sequence>
<proteinExistence type="predicted"/>
<accession>A0A6N2LUX9</accession>
<name>A0A6N2LUX9_SALVM</name>
<gene>
    <name evidence="1" type="ORF">SVIM_LOCUS282275</name>
</gene>